<reference evidence="1" key="1">
    <citation type="journal article" date="2007" name="BMC Genomics">
        <title>Analysis of the immune-inducible transcriptome from microbial stress resistant, rat-tailed maggots of the drone fly Eristalis tenax.</title>
        <authorList>
            <person name="Altincicek B."/>
            <person name="Vilcinskas A."/>
        </authorList>
    </citation>
    <scope>NUCLEOTIDE SEQUENCE</scope>
    <source>
        <strain evidence="1">18</strain>
    </source>
</reference>
<name>A4VBA8_ERITN</name>
<organism evidence="1">
    <name type="scientific">Eristalis tenax</name>
    <name type="common">Drone fly</name>
    <name type="synonym">Musca tenax</name>
    <dbReference type="NCBI Taxonomy" id="198635"/>
    <lineage>
        <taxon>Eukaryota</taxon>
        <taxon>Metazoa</taxon>
        <taxon>Ecdysozoa</taxon>
        <taxon>Arthropoda</taxon>
        <taxon>Hexapoda</taxon>
        <taxon>Insecta</taxon>
        <taxon>Pterygota</taxon>
        <taxon>Neoptera</taxon>
        <taxon>Endopterygota</taxon>
        <taxon>Diptera</taxon>
        <taxon>Brachycera</taxon>
        <taxon>Muscomorpha</taxon>
        <taxon>Syrphoidea</taxon>
        <taxon>Syrphidae</taxon>
        <taxon>Eristalinae</taxon>
        <taxon>Eristalini</taxon>
        <taxon>Eristalis</taxon>
    </lineage>
</organism>
<dbReference type="AlphaFoldDB" id="A4VBA8"/>
<sequence length="37" mass="4558">YQARLALRRRSYHSMRNIPRRVKNCILKCKIVNSREK</sequence>
<evidence type="ECO:0000313" key="1">
    <source>
        <dbReference type="EMBL" id="CAM92117.1"/>
    </source>
</evidence>
<proteinExistence type="evidence at transcript level"/>
<protein>
    <submittedName>
        <fullName evidence="1">Uncharacterized protein</fullName>
    </submittedName>
</protein>
<feature type="non-terminal residue" evidence="1">
    <location>
        <position position="1"/>
    </location>
</feature>
<dbReference type="EMBL" id="AM706426">
    <property type="protein sequence ID" value="CAM92117.1"/>
    <property type="molecule type" value="mRNA"/>
</dbReference>
<accession>A4VBA8</accession>